<evidence type="ECO:0000313" key="2">
    <source>
        <dbReference type="EMBL" id="MCA9379000.1"/>
    </source>
</evidence>
<protein>
    <submittedName>
        <fullName evidence="2">Uncharacterized protein</fullName>
    </submittedName>
</protein>
<evidence type="ECO:0000313" key="3">
    <source>
        <dbReference type="Proteomes" id="UP000760819"/>
    </source>
</evidence>
<accession>A0A955I4Q0</accession>
<feature type="compositionally biased region" description="Basic and acidic residues" evidence="1">
    <location>
        <begin position="14"/>
        <end position="29"/>
    </location>
</feature>
<reference evidence="2" key="2">
    <citation type="journal article" date="2021" name="Microbiome">
        <title>Successional dynamics and alternative stable states in a saline activated sludge microbial community over 9 years.</title>
        <authorList>
            <person name="Wang Y."/>
            <person name="Ye J."/>
            <person name="Ju F."/>
            <person name="Liu L."/>
            <person name="Boyd J.A."/>
            <person name="Deng Y."/>
            <person name="Parks D.H."/>
            <person name="Jiang X."/>
            <person name="Yin X."/>
            <person name="Woodcroft B.J."/>
            <person name="Tyson G.W."/>
            <person name="Hugenholtz P."/>
            <person name="Polz M.F."/>
            <person name="Zhang T."/>
        </authorList>
    </citation>
    <scope>NUCLEOTIDE SEQUENCE</scope>
    <source>
        <strain evidence="2">HKST-UBA12</strain>
    </source>
</reference>
<feature type="compositionally biased region" description="Pro residues" evidence="1">
    <location>
        <begin position="911"/>
        <end position="926"/>
    </location>
</feature>
<dbReference type="EMBL" id="JAGQLI010000056">
    <property type="protein sequence ID" value="MCA9379000.1"/>
    <property type="molecule type" value="Genomic_DNA"/>
</dbReference>
<dbReference type="Proteomes" id="UP000760819">
    <property type="component" value="Unassembled WGS sequence"/>
</dbReference>
<feature type="non-terminal residue" evidence="2">
    <location>
        <position position="1046"/>
    </location>
</feature>
<sequence length="1046" mass="113608">MTGMNTIGQGSAHEGADNAGDRDGKELMVTREQQGAGEVVSMPSTSLAPEAIESLQGVSLQISPETEDPLKGQSDQQPADEIVFGGEQINQNPEEVGQMLDTFSRKQGGVASLVRLEAVVARELAQGLREPLLVDGISEVELHMLVLIFQQKIPGLQIKWRSKGKGRFQLLFASEESTIVAANFNNYQLRPASAEVHSAETFAAGVAERYQAERKAPDSLRKSLLRNAWQIGSSFAIGVIPGVGSALNTFQNLRSKMRDYGSYKGLALWDTDFNWQDADIKVRNAEGLLTIRHAQVEHEGESLPANVYWERQLALAKSGLSYDGQVSDLLTRMREAGVGMDRIDQDAFAAGIFLLLADEFWYEQLVSSITGAPEHGELFSPGQDGKPQIDLVKVYQLLKLVSRVSDKSAWVSALGPKFVEILGKIKFPENDQAVYQSLQREHTRTESFIRNQLRGKTLNLGTGRQMITAGFRTGALVSGKFEVDAVVGMIDSVTRLHQRVAERREEARVKSGAVDVESQGEIAQQEWRRAAAWYGLGLLTYPVAALVGGHAQAAGMLAGDSSIVRSLRTNAGKWLVRGAAAVFAGAIGLRHEQSQGKSIVDGLRYATQNMVYAVSGGSLFSSLDTAFGKFGGGRVQDMVSKMDVMTSRMSGVPSTGGDMLEVVANSAASSSPTTSVAADKSAETLFRQTHTAAAAPQAQADLELKPDLVARQVNDISTAKVAAGVPAAGIGTEDALKSVKTEIPEQVSQRQEGEGIMAKVYQSVQPTTSGSSIDPEKIKQVQNAQSLPVAFNDGTETGVQNRRLVEYDIDGTHYFEDWHHNQAGELRNFQYNGQNVTAYMLYQDIDRDGNYDLVGFRIVKPDGTQEIVKTEYDFNFSANGRVANVRLGNQEVWHNNEVLPAVTNQSTVVQPAPPASSPESTTPPSPTSVQQYAGTEIPAAQPIDARQQQTIKLDSTALDQWVAEAGQRSGGQERQGIRDATWVVMNYLDADKNGELDIDNVNEFRARFGIRGQITQADIVRVATALSYSRANLEDPMPGLDDLTAE</sequence>
<dbReference type="AlphaFoldDB" id="A0A955I4Q0"/>
<organism evidence="2 3">
    <name type="scientific">Candidatus Dojkabacteria bacterium</name>
    <dbReference type="NCBI Taxonomy" id="2099670"/>
    <lineage>
        <taxon>Bacteria</taxon>
        <taxon>Candidatus Dojkabacteria</taxon>
    </lineage>
</organism>
<evidence type="ECO:0000256" key="1">
    <source>
        <dbReference type="SAM" id="MobiDB-lite"/>
    </source>
</evidence>
<name>A0A955I4Q0_9BACT</name>
<proteinExistence type="predicted"/>
<reference evidence="2" key="1">
    <citation type="submission" date="2020-04" db="EMBL/GenBank/DDBJ databases">
        <authorList>
            <person name="Zhang T."/>
        </authorList>
    </citation>
    <scope>NUCLEOTIDE SEQUENCE</scope>
    <source>
        <strain evidence="2">HKST-UBA12</strain>
    </source>
</reference>
<gene>
    <name evidence="2" type="ORF">KC640_01095</name>
</gene>
<comment type="caution">
    <text evidence="2">The sequence shown here is derived from an EMBL/GenBank/DDBJ whole genome shotgun (WGS) entry which is preliminary data.</text>
</comment>
<feature type="region of interest" description="Disordered" evidence="1">
    <location>
        <begin position="1"/>
        <end position="50"/>
    </location>
</feature>
<feature type="region of interest" description="Disordered" evidence="1">
    <location>
        <begin position="907"/>
        <end position="930"/>
    </location>
</feature>